<name>A0A6N3ATU5_9CLOT</name>
<dbReference type="PANTHER" id="PTHR43547:SF2">
    <property type="entry name" value="HYBRID SIGNAL TRANSDUCTION HISTIDINE KINASE C"/>
    <property type="match status" value="1"/>
</dbReference>
<dbReference type="InterPro" id="IPR036097">
    <property type="entry name" value="HisK_dim/P_sf"/>
</dbReference>
<dbReference type="EMBL" id="CACRTO010000008">
    <property type="protein sequence ID" value="VYT93030.1"/>
    <property type="molecule type" value="Genomic_DNA"/>
</dbReference>
<keyword evidence="5" id="KW-0902">Two-component regulatory system</keyword>
<dbReference type="PANTHER" id="PTHR43547">
    <property type="entry name" value="TWO-COMPONENT HISTIDINE KINASE"/>
    <property type="match status" value="1"/>
</dbReference>
<protein>
    <recommendedName>
        <fullName evidence="2">histidine kinase</fullName>
        <ecNumber evidence="2">2.7.13.3</ecNumber>
    </recommendedName>
</protein>
<organism evidence="8">
    <name type="scientific">Clostridium tertium</name>
    <dbReference type="NCBI Taxonomy" id="1559"/>
    <lineage>
        <taxon>Bacteria</taxon>
        <taxon>Bacillati</taxon>
        <taxon>Bacillota</taxon>
        <taxon>Clostridia</taxon>
        <taxon>Eubacteriales</taxon>
        <taxon>Clostridiaceae</taxon>
        <taxon>Clostridium</taxon>
    </lineage>
</organism>
<reference evidence="8" key="1">
    <citation type="submission" date="2019-11" db="EMBL/GenBank/DDBJ databases">
        <authorList>
            <person name="Feng L."/>
        </authorList>
    </citation>
    <scope>NUCLEOTIDE SEQUENCE</scope>
    <source>
        <strain evidence="8">CTertiumLFYP3</strain>
    </source>
</reference>
<keyword evidence="6" id="KW-0472">Membrane</keyword>
<dbReference type="SMART" id="SM00387">
    <property type="entry name" value="HATPase_c"/>
    <property type="match status" value="1"/>
</dbReference>
<feature type="transmembrane region" description="Helical" evidence="6">
    <location>
        <begin position="231"/>
        <end position="249"/>
    </location>
</feature>
<feature type="transmembrane region" description="Helical" evidence="6">
    <location>
        <begin position="140"/>
        <end position="158"/>
    </location>
</feature>
<accession>A0A6N3ATU5</accession>
<dbReference type="InterPro" id="IPR036890">
    <property type="entry name" value="HATPase_C_sf"/>
</dbReference>
<keyword evidence="4" id="KW-0418">Kinase</keyword>
<evidence type="ECO:0000256" key="6">
    <source>
        <dbReference type="SAM" id="Phobius"/>
    </source>
</evidence>
<sequence>MDYNTFREEIYYMTPKKLLISVLYSLIAYCIFELMSFRYTLIVYDIVGLLSLIICMILIMFSMHLKSLTKKEIYGLLQLILFITMVVIIIFITPEYYFRDLKVFINEIGFLSFNTLKYNNLIIMYFIIAKYRVSEANSKIIYFEYVLLLVIFSFLVCINNKYEYIALEIIYILSSLALIFKSYKYIYKSGVEIEGKIDLLKLNLNLAALSFFVRLFSNFFNIYIVIELIDILMIIIFIAILASIIFNITKENYNFIFKETVNTSKYLEEINNKIIKNNYKLEVAYKKIKDKQLLYKSFLSSLPHPIVIVNQNLRISYCNLNFLNSIGEKNLRRVVNRRIDSYIDLSSSTKETLSKFSQNRKVSYSTTIKINGKQFEGRFLGLNSEENEFILLLKDLNEEIRLRDMREELESIKMKEEIKKNFLSNISHDLKIPVNIIYSAIQLERILIDNNDLDKLGFYNEISKENCFILTKFTNNLIDISKIDSSNLEANLIYDNIVVFIEDYLISLNTYIKNSGINLLFDTEEEEIYTYFDTEMMQRVILNLVSNSIKFTKEGGTIFTRIKAELDLVIIEIGDNGEGMSEEFVKKAFNKYEMEERAKTYNPNGSGVGLYVVYNLIKAQNGNVEIKSEEGKGTTFRISFNKGKGA</sequence>
<evidence type="ECO:0000256" key="1">
    <source>
        <dbReference type="ARBA" id="ARBA00000085"/>
    </source>
</evidence>
<comment type="catalytic activity">
    <reaction evidence="1">
        <text>ATP + protein L-histidine = ADP + protein N-phospho-L-histidine.</text>
        <dbReference type="EC" id="2.7.13.3"/>
    </reaction>
</comment>
<feature type="transmembrane region" description="Helical" evidence="6">
    <location>
        <begin position="164"/>
        <end position="183"/>
    </location>
</feature>
<evidence type="ECO:0000313" key="8">
    <source>
        <dbReference type="EMBL" id="VYT93030.1"/>
    </source>
</evidence>
<dbReference type="PRINTS" id="PR00344">
    <property type="entry name" value="BCTRLSENSOR"/>
</dbReference>
<feature type="transmembrane region" description="Helical" evidence="6">
    <location>
        <begin position="104"/>
        <end position="128"/>
    </location>
</feature>
<evidence type="ECO:0000256" key="4">
    <source>
        <dbReference type="ARBA" id="ARBA00022777"/>
    </source>
</evidence>
<dbReference type="SUPFAM" id="SSF55874">
    <property type="entry name" value="ATPase domain of HSP90 chaperone/DNA topoisomerase II/histidine kinase"/>
    <property type="match status" value="1"/>
</dbReference>
<evidence type="ECO:0000256" key="2">
    <source>
        <dbReference type="ARBA" id="ARBA00012438"/>
    </source>
</evidence>
<dbReference type="InterPro" id="IPR005467">
    <property type="entry name" value="His_kinase_dom"/>
</dbReference>
<dbReference type="GO" id="GO:0000155">
    <property type="term" value="F:phosphorelay sensor kinase activity"/>
    <property type="evidence" value="ECO:0007669"/>
    <property type="project" value="InterPro"/>
</dbReference>
<feature type="transmembrane region" description="Helical" evidence="6">
    <location>
        <begin position="73"/>
        <end position="92"/>
    </location>
</feature>
<feature type="transmembrane region" description="Helical" evidence="6">
    <location>
        <begin position="41"/>
        <end position="61"/>
    </location>
</feature>
<dbReference type="InterPro" id="IPR003594">
    <property type="entry name" value="HATPase_dom"/>
</dbReference>
<keyword evidence="6" id="KW-0812">Transmembrane</keyword>
<keyword evidence="3" id="KW-0597">Phosphoprotein</keyword>
<dbReference type="InterPro" id="IPR003661">
    <property type="entry name" value="HisK_dim/P_dom"/>
</dbReference>
<keyword evidence="6" id="KW-1133">Transmembrane helix</keyword>
<gene>
    <name evidence="8" type="primary">phoR_3</name>
    <name evidence="8" type="ORF">CTLFYP3_01038</name>
</gene>
<proteinExistence type="predicted"/>
<dbReference type="Gene3D" id="1.10.287.130">
    <property type="match status" value="1"/>
</dbReference>
<keyword evidence="8" id="KW-0808">Transferase</keyword>
<evidence type="ECO:0000259" key="7">
    <source>
        <dbReference type="PROSITE" id="PS50109"/>
    </source>
</evidence>
<dbReference type="SUPFAM" id="SSF47384">
    <property type="entry name" value="Homodimeric domain of signal transducing histidine kinase"/>
    <property type="match status" value="1"/>
</dbReference>
<evidence type="ECO:0000256" key="3">
    <source>
        <dbReference type="ARBA" id="ARBA00022553"/>
    </source>
</evidence>
<dbReference type="AlphaFoldDB" id="A0A6N3ATU5"/>
<dbReference type="RefSeq" id="WP_156625569.1">
    <property type="nucleotide sequence ID" value="NZ_CACRTO010000008.1"/>
</dbReference>
<evidence type="ECO:0000256" key="5">
    <source>
        <dbReference type="ARBA" id="ARBA00023012"/>
    </source>
</evidence>
<dbReference type="Gene3D" id="3.30.565.10">
    <property type="entry name" value="Histidine kinase-like ATPase, C-terminal domain"/>
    <property type="match status" value="1"/>
</dbReference>
<dbReference type="Gene3D" id="3.30.450.20">
    <property type="entry name" value="PAS domain"/>
    <property type="match status" value="1"/>
</dbReference>
<feature type="transmembrane region" description="Helical" evidence="6">
    <location>
        <begin position="18"/>
        <end position="35"/>
    </location>
</feature>
<dbReference type="Pfam" id="PF02518">
    <property type="entry name" value="HATPase_c"/>
    <property type="match status" value="1"/>
</dbReference>
<dbReference type="CDD" id="cd00082">
    <property type="entry name" value="HisKA"/>
    <property type="match status" value="1"/>
</dbReference>
<dbReference type="PROSITE" id="PS50109">
    <property type="entry name" value="HIS_KIN"/>
    <property type="match status" value="1"/>
</dbReference>
<feature type="domain" description="Histidine kinase" evidence="7">
    <location>
        <begin position="425"/>
        <end position="644"/>
    </location>
</feature>
<dbReference type="EC" id="2.7.13.3" evidence="2"/>
<dbReference type="InterPro" id="IPR004358">
    <property type="entry name" value="Sig_transdc_His_kin-like_C"/>
</dbReference>